<dbReference type="InParanoid" id="G3I0Z6"/>
<organism evidence="1 2">
    <name type="scientific">Cricetulus griseus</name>
    <name type="common">Chinese hamster</name>
    <name type="synonym">Cricetulus barabensis griseus</name>
    <dbReference type="NCBI Taxonomy" id="10029"/>
    <lineage>
        <taxon>Eukaryota</taxon>
        <taxon>Metazoa</taxon>
        <taxon>Chordata</taxon>
        <taxon>Craniata</taxon>
        <taxon>Vertebrata</taxon>
        <taxon>Euteleostomi</taxon>
        <taxon>Mammalia</taxon>
        <taxon>Eutheria</taxon>
        <taxon>Euarchontoglires</taxon>
        <taxon>Glires</taxon>
        <taxon>Rodentia</taxon>
        <taxon>Myomorpha</taxon>
        <taxon>Muroidea</taxon>
        <taxon>Cricetidae</taxon>
        <taxon>Cricetinae</taxon>
        <taxon>Cricetulus</taxon>
    </lineage>
</organism>
<sequence length="61" mass="6347">MLLLAYAGNVLPAPPTLLTPPHRHACAQLLASLEGQWGLTIPTPPVRLLLSLCVTPAPSGP</sequence>
<accession>G3I0Z6</accession>
<dbReference type="AlphaFoldDB" id="G3I0Z6"/>
<gene>
    <name evidence="1" type="ORF">I79_017039</name>
</gene>
<dbReference type="Proteomes" id="UP000001075">
    <property type="component" value="Unassembled WGS sequence"/>
</dbReference>
<dbReference type="EMBL" id="JH001038">
    <property type="protein sequence ID" value="EGW02646.1"/>
    <property type="molecule type" value="Genomic_DNA"/>
</dbReference>
<proteinExistence type="predicted"/>
<reference evidence="2" key="1">
    <citation type="journal article" date="2011" name="Nat. Biotechnol.">
        <title>The genomic sequence of the Chinese hamster ovary (CHO)-K1 cell line.</title>
        <authorList>
            <person name="Xu X."/>
            <person name="Nagarajan H."/>
            <person name="Lewis N.E."/>
            <person name="Pan S."/>
            <person name="Cai Z."/>
            <person name="Liu X."/>
            <person name="Chen W."/>
            <person name="Xie M."/>
            <person name="Wang W."/>
            <person name="Hammond S."/>
            <person name="Andersen M.R."/>
            <person name="Neff N."/>
            <person name="Passarelli B."/>
            <person name="Koh W."/>
            <person name="Fan H.C."/>
            <person name="Wang J."/>
            <person name="Gui Y."/>
            <person name="Lee K.H."/>
            <person name="Betenbaugh M.J."/>
            <person name="Quake S.R."/>
            <person name="Famili I."/>
            <person name="Palsson B.O."/>
            <person name="Wang J."/>
        </authorList>
    </citation>
    <scope>NUCLEOTIDE SEQUENCE [LARGE SCALE GENOMIC DNA]</scope>
    <source>
        <strain evidence="2">CHO K1 cell line</strain>
    </source>
</reference>
<name>G3I0Z6_CRIGR</name>
<protein>
    <submittedName>
        <fullName evidence="1">Uncharacterized protein</fullName>
    </submittedName>
</protein>
<evidence type="ECO:0000313" key="1">
    <source>
        <dbReference type="EMBL" id="EGW02646.1"/>
    </source>
</evidence>
<evidence type="ECO:0000313" key="2">
    <source>
        <dbReference type="Proteomes" id="UP000001075"/>
    </source>
</evidence>